<keyword evidence="3" id="KW-1185">Reference proteome</keyword>
<feature type="compositionally biased region" description="Basic and acidic residues" evidence="1">
    <location>
        <begin position="45"/>
        <end position="54"/>
    </location>
</feature>
<name>A0A9D4ACB0_9ROSI</name>
<feature type="region of interest" description="Disordered" evidence="1">
    <location>
        <begin position="38"/>
        <end position="60"/>
    </location>
</feature>
<accession>A0A9D4ACB0</accession>
<comment type="caution">
    <text evidence="2">The sequence shown here is derived from an EMBL/GenBank/DDBJ whole genome shotgun (WGS) entry which is preliminary data.</text>
</comment>
<feature type="non-terminal residue" evidence="2">
    <location>
        <position position="60"/>
    </location>
</feature>
<organism evidence="2 3">
    <name type="scientific">Gossypium stocksii</name>
    <dbReference type="NCBI Taxonomy" id="47602"/>
    <lineage>
        <taxon>Eukaryota</taxon>
        <taxon>Viridiplantae</taxon>
        <taxon>Streptophyta</taxon>
        <taxon>Embryophyta</taxon>
        <taxon>Tracheophyta</taxon>
        <taxon>Spermatophyta</taxon>
        <taxon>Magnoliopsida</taxon>
        <taxon>eudicotyledons</taxon>
        <taxon>Gunneridae</taxon>
        <taxon>Pentapetalae</taxon>
        <taxon>rosids</taxon>
        <taxon>malvids</taxon>
        <taxon>Malvales</taxon>
        <taxon>Malvaceae</taxon>
        <taxon>Malvoideae</taxon>
        <taxon>Gossypium</taxon>
    </lineage>
</organism>
<dbReference type="Proteomes" id="UP000828251">
    <property type="component" value="Unassembled WGS sequence"/>
</dbReference>
<dbReference type="AlphaFoldDB" id="A0A9D4ACB0"/>
<evidence type="ECO:0000256" key="1">
    <source>
        <dbReference type="SAM" id="MobiDB-lite"/>
    </source>
</evidence>
<gene>
    <name evidence="2" type="ORF">J1N35_010446</name>
</gene>
<proteinExistence type="predicted"/>
<evidence type="ECO:0000313" key="2">
    <source>
        <dbReference type="EMBL" id="KAH1106678.1"/>
    </source>
</evidence>
<reference evidence="2 3" key="1">
    <citation type="journal article" date="2021" name="Plant Biotechnol. J.">
        <title>Multi-omics assisted identification of the key and species-specific regulatory components of drought-tolerant mechanisms in Gossypium stocksii.</title>
        <authorList>
            <person name="Yu D."/>
            <person name="Ke L."/>
            <person name="Zhang D."/>
            <person name="Wu Y."/>
            <person name="Sun Y."/>
            <person name="Mei J."/>
            <person name="Sun J."/>
            <person name="Sun Y."/>
        </authorList>
    </citation>
    <scope>NUCLEOTIDE SEQUENCE [LARGE SCALE GENOMIC DNA]</scope>
    <source>
        <strain evidence="3">cv. E1</strain>
        <tissue evidence="2">Leaf</tissue>
    </source>
</reference>
<sequence length="60" mass="6943">MVQLDAEALTRIVREVLEEVFEARIKEMNETLQAGCLNSSKKRDRSLQKHEPCSVKRVKT</sequence>
<dbReference type="EMBL" id="JAIQCV010000004">
    <property type="protein sequence ID" value="KAH1106678.1"/>
    <property type="molecule type" value="Genomic_DNA"/>
</dbReference>
<protein>
    <submittedName>
        <fullName evidence="2">Uncharacterized protein</fullName>
    </submittedName>
</protein>
<evidence type="ECO:0000313" key="3">
    <source>
        <dbReference type="Proteomes" id="UP000828251"/>
    </source>
</evidence>